<sequence length="321" mass="34969">MLLPLLFAAALAADDTPRAPAPQTIAPGVTLIAGAMYPGRGPDGNTVIFDAPDGLVVVDTGRHVWHSDAILAFARERDEPIDSIINTHWHLDHASGNRRLKAVFPNATIFATDAVDRTLEPGGFLERNVANARARAAAPDVGAVEREERENFLATMDASRFLRPTLSMQESGRYNFARRRLDVHISTGAVTDADIWLYDRRSRVAVLGDLVTFPSPFFETACPDQWRAELDRVWATPFRIAIPGHGAPMTRAQFDIYRHAFGAFMDCVDSEADAGACAAIWSEGVATLSSVADLSEATEYATYYVGYLRENGGKAPTCLSS</sequence>
<proteinExistence type="inferred from homology"/>
<keyword evidence="4" id="KW-1185">Reference proteome</keyword>
<protein>
    <submittedName>
        <fullName evidence="3">Hydroxyacylglutathione hydrolase</fullName>
    </submittedName>
</protein>
<organism evidence="3 4">
    <name type="scientific">Terricaulis silvestris</name>
    <dbReference type="NCBI Taxonomy" id="2686094"/>
    <lineage>
        <taxon>Bacteria</taxon>
        <taxon>Pseudomonadati</taxon>
        <taxon>Pseudomonadota</taxon>
        <taxon>Alphaproteobacteria</taxon>
        <taxon>Caulobacterales</taxon>
        <taxon>Caulobacteraceae</taxon>
        <taxon>Terricaulis</taxon>
    </lineage>
</organism>
<dbReference type="PANTHER" id="PTHR42951:SF4">
    <property type="entry name" value="ACYL-COENZYME A THIOESTERASE MBLAC2"/>
    <property type="match status" value="1"/>
</dbReference>
<dbReference type="Proteomes" id="UP000431269">
    <property type="component" value="Chromosome"/>
</dbReference>
<name>A0A6I6MN46_9CAUL</name>
<dbReference type="PANTHER" id="PTHR42951">
    <property type="entry name" value="METALLO-BETA-LACTAMASE DOMAIN-CONTAINING"/>
    <property type="match status" value="1"/>
</dbReference>
<comment type="similarity">
    <text evidence="1">Belongs to the metallo-beta-lactamase superfamily. Class-B beta-lactamase family.</text>
</comment>
<gene>
    <name evidence="3" type="ORF">DSM104635_02340</name>
</gene>
<dbReference type="InterPro" id="IPR036866">
    <property type="entry name" value="RibonucZ/Hydroxyglut_hydro"/>
</dbReference>
<dbReference type="Pfam" id="PF00753">
    <property type="entry name" value="Lactamase_B"/>
    <property type="match status" value="1"/>
</dbReference>
<dbReference type="EMBL" id="CP047045">
    <property type="protein sequence ID" value="QGZ95491.1"/>
    <property type="molecule type" value="Genomic_DNA"/>
</dbReference>
<reference evidence="4" key="1">
    <citation type="submission" date="2019-12" db="EMBL/GenBank/DDBJ databases">
        <title>Complete genome of Terracaulis silvestris 0127_4.</title>
        <authorList>
            <person name="Vieira S."/>
            <person name="Riedel T."/>
            <person name="Sproer C."/>
            <person name="Pascual J."/>
            <person name="Boedeker C."/>
            <person name="Overmann J."/>
        </authorList>
    </citation>
    <scope>NUCLEOTIDE SEQUENCE [LARGE SCALE GENOMIC DNA]</scope>
    <source>
        <strain evidence="4">0127_4</strain>
    </source>
</reference>
<accession>A0A6I6MN46</accession>
<dbReference type="InterPro" id="IPR001279">
    <property type="entry name" value="Metallo-B-lactamas"/>
</dbReference>
<feature type="domain" description="Metallo-beta-lactamase" evidence="2">
    <location>
        <begin position="43"/>
        <end position="245"/>
    </location>
</feature>
<dbReference type="SUPFAM" id="SSF56281">
    <property type="entry name" value="Metallo-hydrolase/oxidoreductase"/>
    <property type="match status" value="1"/>
</dbReference>
<dbReference type="AlphaFoldDB" id="A0A6I6MN46"/>
<keyword evidence="3" id="KW-0378">Hydrolase</keyword>
<evidence type="ECO:0000313" key="3">
    <source>
        <dbReference type="EMBL" id="QGZ95491.1"/>
    </source>
</evidence>
<dbReference type="GO" id="GO:0017001">
    <property type="term" value="P:antibiotic catabolic process"/>
    <property type="evidence" value="ECO:0007669"/>
    <property type="project" value="UniProtKB-ARBA"/>
</dbReference>
<dbReference type="GO" id="GO:0016787">
    <property type="term" value="F:hydrolase activity"/>
    <property type="evidence" value="ECO:0007669"/>
    <property type="project" value="UniProtKB-KW"/>
</dbReference>
<evidence type="ECO:0000313" key="4">
    <source>
        <dbReference type="Proteomes" id="UP000431269"/>
    </source>
</evidence>
<dbReference type="KEGG" id="tsv:DSM104635_02340"/>
<evidence type="ECO:0000259" key="2">
    <source>
        <dbReference type="SMART" id="SM00849"/>
    </source>
</evidence>
<dbReference type="RefSeq" id="WP_158766347.1">
    <property type="nucleotide sequence ID" value="NZ_CP047045.1"/>
</dbReference>
<dbReference type="SMART" id="SM00849">
    <property type="entry name" value="Lactamase_B"/>
    <property type="match status" value="1"/>
</dbReference>
<dbReference type="InterPro" id="IPR050855">
    <property type="entry name" value="NDM-1-like"/>
</dbReference>
<dbReference type="Gene3D" id="3.60.15.10">
    <property type="entry name" value="Ribonuclease Z/Hydroxyacylglutathione hydrolase-like"/>
    <property type="match status" value="1"/>
</dbReference>
<evidence type="ECO:0000256" key="1">
    <source>
        <dbReference type="ARBA" id="ARBA00005250"/>
    </source>
</evidence>